<keyword evidence="2" id="KW-0238">DNA-binding</keyword>
<proteinExistence type="predicted"/>
<dbReference type="PANTHER" id="PTHR43132:SF6">
    <property type="entry name" value="HTH-TYPE TRANSCRIPTIONAL REPRESSOR CZRA"/>
    <property type="match status" value="1"/>
</dbReference>
<dbReference type="InterPro" id="IPR001845">
    <property type="entry name" value="HTH_ArsR_DNA-bd_dom"/>
</dbReference>
<dbReference type="SMART" id="SM00418">
    <property type="entry name" value="HTH_ARSR"/>
    <property type="match status" value="1"/>
</dbReference>
<dbReference type="AlphaFoldDB" id="A0A378KA95"/>
<evidence type="ECO:0000313" key="5">
    <source>
        <dbReference type="EMBL" id="STX81637.1"/>
    </source>
</evidence>
<dbReference type="EMBL" id="UGOD01000006">
    <property type="protein sequence ID" value="STX81637.1"/>
    <property type="molecule type" value="Genomic_DNA"/>
</dbReference>
<dbReference type="InterPro" id="IPR036390">
    <property type="entry name" value="WH_DNA-bd_sf"/>
</dbReference>
<feature type="domain" description="HTH arsR-type" evidence="4">
    <location>
        <begin position="4"/>
        <end position="98"/>
    </location>
</feature>
<dbReference type="InterPro" id="IPR011991">
    <property type="entry name" value="ArsR-like_HTH"/>
</dbReference>
<name>A0A378KA95_9GAMM</name>
<dbReference type="SUPFAM" id="SSF46785">
    <property type="entry name" value="Winged helix' DNA-binding domain"/>
    <property type="match status" value="1"/>
</dbReference>
<protein>
    <submittedName>
        <fullName evidence="5">ArsR family transcriptional regulator</fullName>
    </submittedName>
</protein>
<evidence type="ECO:0000256" key="1">
    <source>
        <dbReference type="ARBA" id="ARBA00023015"/>
    </source>
</evidence>
<evidence type="ECO:0000259" key="4">
    <source>
        <dbReference type="PROSITE" id="PS50987"/>
    </source>
</evidence>
<dbReference type="PANTHER" id="PTHR43132">
    <property type="entry name" value="ARSENICAL RESISTANCE OPERON REPRESSOR ARSR-RELATED"/>
    <property type="match status" value="1"/>
</dbReference>
<dbReference type="InterPro" id="IPR051011">
    <property type="entry name" value="Metal_resp_trans_reg"/>
</dbReference>
<accession>A0A378KA95</accession>
<evidence type="ECO:0000313" key="6">
    <source>
        <dbReference type="Proteomes" id="UP000254794"/>
    </source>
</evidence>
<dbReference type="Gene3D" id="1.10.10.10">
    <property type="entry name" value="Winged helix-like DNA-binding domain superfamily/Winged helix DNA-binding domain"/>
    <property type="match status" value="1"/>
</dbReference>
<sequence length="107" mass="12158">MKLPSENSLATIADILRLMGEPNRLKLLLVCLDKPQAVSNLAAQLQLSVPLVSHHLRLLRSARLLCAKREGKHIFYEIDDEHVRCILIDMISHFTEEVECNDNGKMI</sequence>
<dbReference type="CDD" id="cd00090">
    <property type="entry name" value="HTH_ARSR"/>
    <property type="match status" value="1"/>
</dbReference>
<gene>
    <name evidence="5" type="primary">czrA</name>
    <name evidence="5" type="ORF">NCTC13316_03510</name>
</gene>
<dbReference type="Pfam" id="PF01022">
    <property type="entry name" value="HTH_5"/>
    <property type="match status" value="1"/>
</dbReference>
<keyword evidence="3" id="KW-0804">Transcription</keyword>
<keyword evidence="6" id="KW-1185">Reference proteome</keyword>
<dbReference type="NCBIfam" id="NF033788">
    <property type="entry name" value="HTH_metalloreg"/>
    <property type="match status" value="1"/>
</dbReference>
<dbReference type="PRINTS" id="PR00778">
    <property type="entry name" value="HTHARSR"/>
</dbReference>
<keyword evidence="1" id="KW-0805">Transcription regulation</keyword>
<dbReference type="RefSeq" id="WP_423202842.1">
    <property type="nucleotide sequence ID" value="NZ_CAAAHP010000008.1"/>
</dbReference>
<dbReference type="GO" id="GO:0003700">
    <property type="term" value="F:DNA-binding transcription factor activity"/>
    <property type="evidence" value="ECO:0007669"/>
    <property type="project" value="InterPro"/>
</dbReference>
<reference evidence="5 6" key="1">
    <citation type="submission" date="2018-06" db="EMBL/GenBank/DDBJ databases">
        <authorList>
            <consortium name="Pathogen Informatics"/>
            <person name="Doyle S."/>
        </authorList>
    </citation>
    <scope>NUCLEOTIDE SEQUENCE [LARGE SCALE GENOMIC DNA]</scope>
    <source>
        <strain evidence="5 6">NCTC13316</strain>
    </source>
</reference>
<dbReference type="Proteomes" id="UP000254794">
    <property type="component" value="Unassembled WGS sequence"/>
</dbReference>
<dbReference type="InterPro" id="IPR036388">
    <property type="entry name" value="WH-like_DNA-bd_sf"/>
</dbReference>
<dbReference type="PROSITE" id="PS50987">
    <property type="entry name" value="HTH_ARSR_2"/>
    <property type="match status" value="1"/>
</dbReference>
<evidence type="ECO:0000256" key="3">
    <source>
        <dbReference type="ARBA" id="ARBA00023163"/>
    </source>
</evidence>
<evidence type="ECO:0000256" key="2">
    <source>
        <dbReference type="ARBA" id="ARBA00023125"/>
    </source>
</evidence>
<organism evidence="5 6">
    <name type="scientific">Legionella busanensis</name>
    <dbReference type="NCBI Taxonomy" id="190655"/>
    <lineage>
        <taxon>Bacteria</taxon>
        <taxon>Pseudomonadati</taxon>
        <taxon>Pseudomonadota</taxon>
        <taxon>Gammaproteobacteria</taxon>
        <taxon>Legionellales</taxon>
        <taxon>Legionellaceae</taxon>
        <taxon>Legionella</taxon>
    </lineage>
</organism>
<dbReference type="GO" id="GO:0003677">
    <property type="term" value="F:DNA binding"/>
    <property type="evidence" value="ECO:0007669"/>
    <property type="project" value="UniProtKB-KW"/>
</dbReference>